<keyword evidence="3" id="KW-1185">Reference proteome</keyword>
<dbReference type="AlphaFoldDB" id="A0A0A0JP24"/>
<dbReference type="InterPro" id="IPR026888">
    <property type="entry name" value="AcetylCoA_hyd_C"/>
</dbReference>
<dbReference type="RefSeq" id="WP_035904224.1">
    <property type="nucleotide sequence ID" value="NZ_AVPK01000004.1"/>
</dbReference>
<dbReference type="PANTHER" id="PTHR21432:SF20">
    <property type="entry name" value="ACETYL-COA HYDROLASE"/>
    <property type="match status" value="1"/>
</dbReference>
<accession>A0A0A0JP24</accession>
<dbReference type="EMBL" id="AVPK01000004">
    <property type="protein sequence ID" value="KGN37807.1"/>
    <property type="molecule type" value="Genomic_DNA"/>
</dbReference>
<evidence type="ECO:0000259" key="1">
    <source>
        <dbReference type="Pfam" id="PF13336"/>
    </source>
</evidence>
<protein>
    <submittedName>
        <fullName evidence="2">4-hydroxybutyrate CoA-transferase</fullName>
    </submittedName>
</protein>
<feature type="domain" description="Acetyl-CoA hydrolase/transferase C-terminal" evidence="1">
    <location>
        <begin position="252"/>
        <end position="402"/>
    </location>
</feature>
<dbReference type="Gene3D" id="3.40.1080.10">
    <property type="entry name" value="Glutaconate Coenzyme A-transferase"/>
    <property type="match status" value="1"/>
</dbReference>
<reference evidence="2 3" key="1">
    <citation type="submission" date="2013-08" db="EMBL/GenBank/DDBJ databases">
        <title>The genome sequence of Knoellia subterranea.</title>
        <authorList>
            <person name="Zhu W."/>
            <person name="Wang G."/>
        </authorList>
    </citation>
    <scope>NUCLEOTIDE SEQUENCE [LARGE SCALE GENOMIC DNA]</scope>
    <source>
        <strain evidence="2 3">KCTC 19937</strain>
    </source>
</reference>
<dbReference type="Proteomes" id="UP000030011">
    <property type="component" value="Unassembled WGS sequence"/>
</dbReference>
<dbReference type="GO" id="GO:0006083">
    <property type="term" value="P:acetate metabolic process"/>
    <property type="evidence" value="ECO:0007669"/>
    <property type="project" value="InterPro"/>
</dbReference>
<sequence length="408" mass="43047">MRQVSLDGLATALAKLPPQPRVVVSGNAATPWAAVAALDSAVPEYRIWALNAGHGIPDRPGVVAETSFVGVGMRHHSALSYVPSRLSMVPVLFAGPMPPDVVIVHCAPERDGRLSLGTEVNVLPAAIEACHARGGLVVAVRNDAMPYTFGDSQLDAELIDLVVDIDVPLAEHQAVPPDDASLAVAERVSDRIGDGATLQMGIGAIPDAAVGGLTSRRGLGIWSEMFSDGLLTLDRAGALDRERRITASFCFGSRELYDVVDGNPGITMARTEVVNSPGLIAQNPAMTSINTALEVDLYGQANASRINGRIHSGYGGQTDFIVGALHSPGGQAMLALRSWHPRADVSSIVPLLDEPVTSFQPSAVITEQGVADLFGRDQESQARDLIEQTAHPRVRAELHEEARALGLA</sequence>
<dbReference type="eggNOG" id="COG0427">
    <property type="taxonomic scope" value="Bacteria"/>
</dbReference>
<dbReference type="GO" id="GO:0008775">
    <property type="term" value="F:acetate CoA-transferase activity"/>
    <property type="evidence" value="ECO:0007669"/>
    <property type="project" value="InterPro"/>
</dbReference>
<dbReference type="Gene3D" id="3.40.1080.20">
    <property type="entry name" value="Acetyl-CoA hydrolase/transferase C-terminal domain"/>
    <property type="match status" value="1"/>
</dbReference>
<dbReference type="InterPro" id="IPR037171">
    <property type="entry name" value="NagB/RpiA_transferase-like"/>
</dbReference>
<comment type="caution">
    <text evidence="2">The sequence shown here is derived from an EMBL/GenBank/DDBJ whole genome shotgun (WGS) entry which is preliminary data.</text>
</comment>
<dbReference type="Gene3D" id="3.30.750.70">
    <property type="entry name" value="4-hydroxybutyrate coenzyme like domains"/>
    <property type="match status" value="1"/>
</dbReference>
<organism evidence="2 3">
    <name type="scientific">Knoellia subterranea KCTC 19937</name>
    <dbReference type="NCBI Taxonomy" id="1385521"/>
    <lineage>
        <taxon>Bacteria</taxon>
        <taxon>Bacillati</taxon>
        <taxon>Actinomycetota</taxon>
        <taxon>Actinomycetes</taxon>
        <taxon>Micrococcales</taxon>
        <taxon>Intrasporangiaceae</taxon>
        <taxon>Knoellia</taxon>
    </lineage>
</organism>
<dbReference type="OrthoDB" id="9801795at2"/>
<dbReference type="InterPro" id="IPR038460">
    <property type="entry name" value="AcetylCoA_hyd_C_sf"/>
</dbReference>
<evidence type="ECO:0000313" key="3">
    <source>
        <dbReference type="Proteomes" id="UP000030011"/>
    </source>
</evidence>
<keyword evidence="2" id="KW-0808">Transferase</keyword>
<dbReference type="PANTHER" id="PTHR21432">
    <property type="entry name" value="ACETYL-COA HYDROLASE-RELATED"/>
    <property type="match status" value="1"/>
</dbReference>
<dbReference type="STRING" id="1385521.N803_12165"/>
<evidence type="ECO:0000313" key="2">
    <source>
        <dbReference type="EMBL" id="KGN37807.1"/>
    </source>
</evidence>
<name>A0A0A0JP24_9MICO</name>
<gene>
    <name evidence="2" type="ORF">N803_12165</name>
</gene>
<dbReference type="SUPFAM" id="SSF100950">
    <property type="entry name" value="NagB/RpiA/CoA transferase-like"/>
    <property type="match status" value="2"/>
</dbReference>
<dbReference type="InterPro" id="IPR046433">
    <property type="entry name" value="ActCoA_hydro"/>
</dbReference>
<proteinExistence type="predicted"/>
<dbReference type="Pfam" id="PF13336">
    <property type="entry name" value="AcetylCoA_hyd_C"/>
    <property type="match status" value="1"/>
</dbReference>